<evidence type="ECO:0000256" key="1">
    <source>
        <dbReference type="SAM" id="MobiDB-lite"/>
    </source>
</evidence>
<gene>
    <name evidence="2" type="ordered locus">MODMU_3785</name>
</gene>
<dbReference type="HOGENOM" id="CLU_2155488_0_0_11"/>
<proteinExistence type="predicted"/>
<feature type="compositionally biased region" description="Basic and acidic residues" evidence="1">
    <location>
        <begin position="70"/>
        <end position="79"/>
    </location>
</feature>
<organism evidence="2 3">
    <name type="scientific">Modestobacter italicus (strain DSM 44449 / CECT 9708 / BC 501)</name>
    <dbReference type="NCBI Taxonomy" id="2732864"/>
    <lineage>
        <taxon>Bacteria</taxon>
        <taxon>Bacillati</taxon>
        <taxon>Actinomycetota</taxon>
        <taxon>Actinomycetes</taxon>
        <taxon>Geodermatophilales</taxon>
        <taxon>Geodermatophilaceae</taxon>
        <taxon>Modestobacter</taxon>
    </lineage>
</organism>
<name>I4F0M6_MODI5</name>
<accession>I4F0M6</accession>
<evidence type="ECO:0000313" key="2">
    <source>
        <dbReference type="EMBL" id="CCH89189.1"/>
    </source>
</evidence>
<keyword evidence="3" id="KW-1185">Reference proteome</keyword>
<reference evidence="2 3" key="1">
    <citation type="journal article" date="2012" name="J. Bacteriol.">
        <title>Genome Sequence of Radiation-Resistant Modestobacter marinus Strain BC501, a Representative Actinobacterium That Thrives on Calcareous Stone Surfaces.</title>
        <authorList>
            <person name="Normand P."/>
            <person name="Gury J."/>
            <person name="Pujic P."/>
            <person name="Chouaia B."/>
            <person name="Crotti E."/>
            <person name="Brusetti L."/>
            <person name="Daffonchio D."/>
            <person name="Vacherie B."/>
            <person name="Barbe V."/>
            <person name="Medigue C."/>
            <person name="Calteau A."/>
            <person name="Ghodhbane-Gtari F."/>
            <person name="Essoussi I."/>
            <person name="Nouioui I."/>
            <person name="Abbassi-Ghozzi I."/>
            <person name="Gtari M."/>
        </authorList>
    </citation>
    <scope>NUCLEOTIDE SEQUENCE [LARGE SCALE GENOMIC DNA]</scope>
    <source>
        <strain evidence="3">BC 501</strain>
    </source>
</reference>
<dbReference type="Gene3D" id="1.10.357.10">
    <property type="entry name" value="Tetracycline Repressor, domain 2"/>
    <property type="match status" value="1"/>
</dbReference>
<dbReference type="AlphaFoldDB" id="I4F0M6"/>
<feature type="region of interest" description="Disordered" evidence="1">
    <location>
        <begin position="70"/>
        <end position="111"/>
    </location>
</feature>
<dbReference type="Proteomes" id="UP000006461">
    <property type="component" value="Chromosome"/>
</dbReference>
<sequence length="111" mass="11852">MSAGHRVPEWPDRDDLLRDARVRFAETSVAVPDTGNLDADVVELLCAPPGDTVATPIGRAIITAALTARHNDPLRRASRSEGSGAWHGATGWSPGAPPSRRATRARPDIRP</sequence>
<protein>
    <submittedName>
        <fullName evidence="2">Transcriptional regulator, TetR family</fullName>
    </submittedName>
</protein>
<dbReference type="EMBL" id="FO203431">
    <property type="protein sequence ID" value="CCH89189.1"/>
    <property type="molecule type" value="Genomic_DNA"/>
</dbReference>
<evidence type="ECO:0000313" key="3">
    <source>
        <dbReference type="Proteomes" id="UP000006461"/>
    </source>
</evidence>
<dbReference type="KEGG" id="mmar:MODMU_3785"/>